<dbReference type="InterPro" id="IPR051923">
    <property type="entry name" value="Glycosyl_Hydrolase_39"/>
</dbReference>
<dbReference type="InterPro" id="IPR017853">
    <property type="entry name" value="GH"/>
</dbReference>
<feature type="domain" description="Glycosyl hydrolases family 39 N-terminal catalytic" evidence="6">
    <location>
        <begin position="37"/>
        <end position="529"/>
    </location>
</feature>
<protein>
    <submittedName>
        <fullName evidence="7">Beta-xylosidase</fullName>
        <ecNumber evidence="7">3.2.1.37</ecNumber>
    </submittedName>
</protein>
<dbReference type="Gene3D" id="2.60.40.1500">
    <property type="entry name" value="Glycosyl hydrolase domain, family 39"/>
    <property type="match status" value="1"/>
</dbReference>
<dbReference type="SUPFAM" id="SSF51445">
    <property type="entry name" value="(Trans)glycosidases"/>
    <property type="match status" value="1"/>
</dbReference>
<dbReference type="EC" id="3.2.1.37" evidence="7"/>
<organism evidence="7 8">
    <name type="scientific">Botrimarina colliarenosi</name>
    <dbReference type="NCBI Taxonomy" id="2528001"/>
    <lineage>
        <taxon>Bacteria</taxon>
        <taxon>Pseudomonadati</taxon>
        <taxon>Planctomycetota</taxon>
        <taxon>Planctomycetia</taxon>
        <taxon>Pirellulales</taxon>
        <taxon>Lacipirellulaceae</taxon>
        <taxon>Botrimarina</taxon>
    </lineage>
</organism>
<comment type="caution">
    <text evidence="7">The sequence shown here is derived from an EMBL/GenBank/DDBJ whole genome shotgun (WGS) entry which is preliminary data.</text>
</comment>
<evidence type="ECO:0000259" key="6">
    <source>
        <dbReference type="Pfam" id="PF01229"/>
    </source>
</evidence>
<dbReference type="PANTHER" id="PTHR12631:SF8">
    <property type="entry name" value="ALPHA-L-IDURONIDASE"/>
    <property type="match status" value="1"/>
</dbReference>
<reference evidence="7 8" key="1">
    <citation type="submission" date="2019-02" db="EMBL/GenBank/DDBJ databases">
        <title>Deep-cultivation of Planctomycetes and their phenomic and genomic characterization uncovers novel biology.</title>
        <authorList>
            <person name="Wiegand S."/>
            <person name="Jogler M."/>
            <person name="Boedeker C."/>
            <person name="Pinto D."/>
            <person name="Vollmers J."/>
            <person name="Rivas-Marin E."/>
            <person name="Kohn T."/>
            <person name="Peeters S.H."/>
            <person name="Heuer A."/>
            <person name="Rast P."/>
            <person name="Oberbeckmann S."/>
            <person name="Bunk B."/>
            <person name="Jeske O."/>
            <person name="Meyerdierks A."/>
            <person name="Storesund J.E."/>
            <person name="Kallscheuer N."/>
            <person name="Luecker S."/>
            <person name="Lage O.M."/>
            <person name="Pohl T."/>
            <person name="Merkel B.J."/>
            <person name="Hornburger P."/>
            <person name="Mueller R.-W."/>
            <person name="Bruemmer F."/>
            <person name="Labrenz M."/>
            <person name="Spormann A.M."/>
            <person name="Op Den Camp H."/>
            <person name="Overmann J."/>
            <person name="Amann R."/>
            <person name="Jetten M.S.M."/>
            <person name="Mascher T."/>
            <person name="Medema M.H."/>
            <person name="Devos D.P."/>
            <person name="Kaster A.-K."/>
            <person name="Ovreas L."/>
            <person name="Rohde M."/>
            <person name="Galperin M.Y."/>
            <person name="Jogler C."/>
        </authorList>
    </citation>
    <scope>NUCLEOTIDE SEQUENCE [LARGE SCALE GENOMIC DNA]</scope>
    <source>
        <strain evidence="7 8">Pla108</strain>
    </source>
</reference>
<dbReference type="OrthoDB" id="9776971at2"/>
<evidence type="ECO:0000256" key="4">
    <source>
        <dbReference type="PIRSR" id="PIRSR600514-1"/>
    </source>
</evidence>
<dbReference type="SUPFAM" id="SSF51011">
    <property type="entry name" value="Glycosyl hydrolase domain"/>
    <property type="match status" value="1"/>
</dbReference>
<evidence type="ECO:0000313" key="8">
    <source>
        <dbReference type="Proteomes" id="UP000317421"/>
    </source>
</evidence>
<comment type="similarity">
    <text evidence="1">Belongs to the glycosyl hydrolase 39 family.</text>
</comment>
<feature type="signal peptide" evidence="5">
    <location>
        <begin position="1"/>
        <end position="25"/>
    </location>
</feature>
<dbReference type="InterPro" id="IPR049166">
    <property type="entry name" value="GH39_cat"/>
</dbReference>
<gene>
    <name evidence="7" type="primary">xynB_3</name>
    <name evidence="7" type="ORF">Pla108_40360</name>
</gene>
<name>A0A5C6A0F2_9BACT</name>
<dbReference type="GO" id="GO:0009044">
    <property type="term" value="F:xylan 1,4-beta-xylosidase activity"/>
    <property type="evidence" value="ECO:0007669"/>
    <property type="project" value="UniProtKB-EC"/>
</dbReference>
<feature type="chain" id="PRO_5022815680" evidence="5">
    <location>
        <begin position="26"/>
        <end position="572"/>
    </location>
</feature>
<evidence type="ECO:0000256" key="3">
    <source>
        <dbReference type="ARBA" id="ARBA00023295"/>
    </source>
</evidence>
<dbReference type="GO" id="GO:0005975">
    <property type="term" value="P:carbohydrate metabolic process"/>
    <property type="evidence" value="ECO:0007669"/>
    <property type="project" value="InterPro"/>
</dbReference>
<dbReference type="PANTHER" id="PTHR12631">
    <property type="entry name" value="ALPHA-L-IDURONIDASE"/>
    <property type="match status" value="1"/>
</dbReference>
<dbReference type="RefSeq" id="WP_146446710.1">
    <property type="nucleotide sequence ID" value="NZ_SJPR01000009.1"/>
</dbReference>
<keyword evidence="3 7" id="KW-0326">Glycosidase</keyword>
<feature type="active site" description="Proton donor" evidence="4">
    <location>
        <position position="212"/>
    </location>
</feature>
<keyword evidence="8" id="KW-1185">Reference proteome</keyword>
<evidence type="ECO:0000256" key="2">
    <source>
        <dbReference type="ARBA" id="ARBA00022801"/>
    </source>
</evidence>
<accession>A0A5C6A0F2</accession>
<dbReference type="Gene3D" id="3.20.20.80">
    <property type="entry name" value="Glycosidases"/>
    <property type="match status" value="1"/>
</dbReference>
<evidence type="ECO:0000256" key="1">
    <source>
        <dbReference type="ARBA" id="ARBA00008875"/>
    </source>
</evidence>
<proteinExistence type="inferred from homology"/>
<dbReference type="Pfam" id="PF01229">
    <property type="entry name" value="Glyco_hydro_39"/>
    <property type="match status" value="1"/>
</dbReference>
<sequence length="572" mass="63985" precursor="true">MNQVRQTLRLSLTLAALLAGEGDFAAVRADEPFPVEIAVQTTERIGPLRPIWRFFGADEPNYVYMKDGVKLVKELGELRPGEVYFRAHNLLTSGDGTPALKWGSTNAFTLDDAGRPVYDWTITDRIFDTLIARGVKPYVEVGFMPEALSQRPEPYRHEWRPGLPYGEIMTGWRYPPRDYSMWEELVFQFASHCAERYGAAEAASWYWETWNEANSLPNGYWGGTREEFFTLHDHTIAAVRRALPDARVGGPHSAGDGGDFTRAFLEHCLREENSATGDVGTPLDFISFHAKGAPHWEGDHIRMGIAAHLATIDRGFRIVASFPELRKTPIVIGESDPEGCAACQGSMFSYRNGSVYSSYTAASFARKYELADRHGVHLEGALTWAFEFEDQPYFAGFRQLASNSIPLPVLNVFRMFSQMSGDRVAVHSTAQADLDAILRSGVRDKPDVGCLASVGKDRLWLLLWHYHDDDVEGPDASVAIRLDGDASYRLVSHQTIDEQHSNSYAAWRRMGSPLAPSKEQFERLKSAAQLEEVELPELQPDSDGTTVTTKLPRQAVSLIEFVKLSSENTTPR</sequence>
<dbReference type="AlphaFoldDB" id="A0A5C6A0F2"/>
<keyword evidence="2 7" id="KW-0378">Hydrolase</keyword>
<dbReference type="PRINTS" id="PR00745">
    <property type="entry name" value="GLHYDRLASE39"/>
</dbReference>
<dbReference type="Proteomes" id="UP000317421">
    <property type="component" value="Unassembled WGS sequence"/>
</dbReference>
<dbReference type="InterPro" id="IPR000514">
    <property type="entry name" value="Glyco_hydro_39"/>
</dbReference>
<keyword evidence="5" id="KW-0732">Signal</keyword>
<dbReference type="EMBL" id="SJPR01000009">
    <property type="protein sequence ID" value="TWT92896.1"/>
    <property type="molecule type" value="Genomic_DNA"/>
</dbReference>
<evidence type="ECO:0000256" key="5">
    <source>
        <dbReference type="SAM" id="SignalP"/>
    </source>
</evidence>
<evidence type="ECO:0000313" key="7">
    <source>
        <dbReference type="EMBL" id="TWT92896.1"/>
    </source>
</evidence>